<comment type="caution">
    <text evidence="2">The sequence shown here is derived from an EMBL/GenBank/DDBJ whole genome shotgun (WGS) entry which is preliminary data.</text>
</comment>
<protein>
    <recommendedName>
        <fullName evidence="4">RcnB family protein</fullName>
    </recommendedName>
</protein>
<keyword evidence="3" id="KW-1185">Reference proteome</keyword>
<evidence type="ECO:0000256" key="1">
    <source>
        <dbReference type="SAM" id="MobiDB-lite"/>
    </source>
</evidence>
<dbReference type="EMBL" id="QPIJ01000011">
    <property type="protein sequence ID" value="RCV92631.1"/>
    <property type="molecule type" value="Genomic_DNA"/>
</dbReference>
<evidence type="ECO:0000313" key="3">
    <source>
        <dbReference type="Proteomes" id="UP000253204"/>
    </source>
</evidence>
<proteinExistence type="predicted"/>
<gene>
    <name evidence="2" type="ORF">DU506_06855</name>
</gene>
<evidence type="ECO:0000313" key="2">
    <source>
        <dbReference type="EMBL" id="RCV92631.1"/>
    </source>
</evidence>
<dbReference type="OrthoDB" id="6433631at2"/>
<feature type="region of interest" description="Disordered" evidence="1">
    <location>
        <begin position="17"/>
        <end position="110"/>
    </location>
</feature>
<dbReference type="NCBIfam" id="NF040487">
    <property type="entry name" value="T3SS_CigR_fam"/>
    <property type="match status" value="1"/>
</dbReference>
<evidence type="ECO:0008006" key="4">
    <source>
        <dbReference type="Google" id="ProtNLM"/>
    </source>
</evidence>
<organism evidence="2 3">
    <name type="scientific">Vreelandella rituensis</name>
    <dbReference type="NCBI Taxonomy" id="2282306"/>
    <lineage>
        <taxon>Bacteria</taxon>
        <taxon>Pseudomonadati</taxon>
        <taxon>Pseudomonadota</taxon>
        <taxon>Gammaproteobacteria</taxon>
        <taxon>Oceanospirillales</taxon>
        <taxon>Halomonadaceae</taxon>
        <taxon>Vreelandella</taxon>
    </lineage>
</organism>
<reference evidence="2 3" key="1">
    <citation type="submission" date="2018-07" db="EMBL/GenBank/DDBJ databases">
        <title>Halomonas rutogse sp. nov., isolated from Lake TangqianCo on Tibetan Plateau.</title>
        <authorList>
            <person name="Lu H."/>
            <person name="Xing P."/>
            <person name="Wu Q."/>
        </authorList>
    </citation>
    <scope>NUCLEOTIDE SEQUENCE [LARGE SCALE GENOMIC DNA]</scope>
    <source>
        <strain evidence="2 3">TQ8S</strain>
    </source>
</reference>
<feature type="compositionally biased region" description="Basic and acidic residues" evidence="1">
    <location>
        <begin position="23"/>
        <end position="90"/>
    </location>
</feature>
<dbReference type="Gene3D" id="3.10.450.160">
    <property type="entry name" value="inner membrane protein cigr"/>
    <property type="match status" value="1"/>
</dbReference>
<sequence length="158" mass="17450">MSGVVFSALVLSASVTAQPPEHAQAHGARDKGNAGASGHERHEQGPSDARSSERYYSESRTSAHESAHESRPYIDEREVRRILQRNDVHQMDGLPPGIRKNLERGKPLPPGIAKRFDGRVAEELPQYPGYEWEHVGTDVILIDAATRVVVDILANVLR</sequence>
<dbReference type="AlphaFoldDB" id="A0A368U6X9"/>
<name>A0A368U6X9_9GAMM</name>
<accession>A0A368U6X9</accession>
<dbReference type="Proteomes" id="UP000253204">
    <property type="component" value="Unassembled WGS sequence"/>
</dbReference>